<proteinExistence type="predicted"/>
<evidence type="ECO:0000313" key="1">
    <source>
        <dbReference type="EMBL" id="QTA89270.1"/>
    </source>
</evidence>
<evidence type="ECO:0000313" key="2">
    <source>
        <dbReference type="Proteomes" id="UP000663722"/>
    </source>
</evidence>
<gene>
    <name evidence="1" type="ORF">dnm_053200</name>
</gene>
<reference evidence="1" key="1">
    <citation type="journal article" date="2021" name="Microb. Physiol.">
        <title>Proteogenomic Insights into the Physiology of Marine, Sulfate-Reducing, Filamentous Desulfonema limicola and Desulfonema magnum.</title>
        <authorList>
            <person name="Schnaars V."/>
            <person name="Wohlbrand L."/>
            <person name="Scheve S."/>
            <person name="Hinrichs C."/>
            <person name="Reinhardt R."/>
            <person name="Rabus R."/>
        </authorList>
    </citation>
    <scope>NUCLEOTIDE SEQUENCE</scope>
    <source>
        <strain evidence="1">4be13</strain>
    </source>
</reference>
<name>A0A975BPL5_9BACT</name>
<sequence length="166" mass="19323">MAVYMKKVLGVRCQVLGKITNFQWIEKFPGQKECKNEANAEFLQKFRLRFIFALLAVVLKQYVTNSFRSTDFSSFVVTGSSWPFYMKKVLGVRCQVLGKITNFQWIEKFPGQKECKNEANAEFLQKFRLRFIFALLAVVLKQYVTNSFRSTDFSSFVVTGSSWPFI</sequence>
<dbReference type="Proteomes" id="UP000663722">
    <property type="component" value="Chromosome"/>
</dbReference>
<accession>A0A975BPL5</accession>
<organism evidence="1 2">
    <name type="scientific">Desulfonema magnum</name>
    <dbReference type="NCBI Taxonomy" id="45655"/>
    <lineage>
        <taxon>Bacteria</taxon>
        <taxon>Pseudomonadati</taxon>
        <taxon>Thermodesulfobacteriota</taxon>
        <taxon>Desulfobacteria</taxon>
        <taxon>Desulfobacterales</taxon>
        <taxon>Desulfococcaceae</taxon>
        <taxon>Desulfonema</taxon>
    </lineage>
</organism>
<dbReference type="AlphaFoldDB" id="A0A975BPL5"/>
<dbReference type="EMBL" id="CP061800">
    <property type="protein sequence ID" value="QTA89270.1"/>
    <property type="molecule type" value="Genomic_DNA"/>
</dbReference>
<dbReference type="KEGG" id="dmm:dnm_053200"/>
<protein>
    <submittedName>
        <fullName evidence="1">Uncharacterized protein</fullName>
    </submittedName>
</protein>
<keyword evidence="2" id="KW-1185">Reference proteome</keyword>